<gene>
    <name evidence="5" type="ORF">E0W60_34945</name>
</gene>
<proteinExistence type="inferred from homology"/>
<keyword evidence="2 3" id="KW-0732">Signal</keyword>
<dbReference type="PANTHER" id="PTHR30483:SF6">
    <property type="entry name" value="PERIPLASMIC BINDING PROTEIN OF ABC TRANSPORTER FOR NATURAL AMINO ACIDS"/>
    <property type="match status" value="1"/>
</dbReference>
<evidence type="ECO:0000313" key="5">
    <source>
        <dbReference type="EMBL" id="QBY56244.1"/>
    </source>
</evidence>
<accession>A0A4P7LJ40</accession>
<name>A0A4P7LJ40_9BURK</name>
<evidence type="ECO:0000259" key="4">
    <source>
        <dbReference type="Pfam" id="PF13458"/>
    </source>
</evidence>
<dbReference type="RefSeq" id="WP_135707407.1">
    <property type="nucleotide sequence ID" value="NZ_CP038639.1"/>
</dbReference>
<dbReference type="CDD" id="cd06327">
    <property type="entry name" value="PBP1_SBP-like"/>
    <property type="match status" value="1"/>
</dbReference>
<comment type="similarity">
    <text evidence="1">Belongs to the leucine-binding protein family.</text>
</comment>
<dbReference type="KEGG" id="cox:E0W60_34945"/>
<evidence type="ECO:0000313" key="6">
    <source>
        <dbReference type="Proteomes" id="UP000295294"/>
    </source>
</evidence>
<dbReference type="EMBL" id="CP038639">
    <property type="protein sequence ID" value="QBY56244.1"/>
    <property type="molecule type" value="Genomic_DNA"/>
</dbReference>
<feature type="domain" description="Leucine-binding protein" evidence="4">
    <location>
        <begin position="40"/>
        <end position="377"/>
    </location>
</feature>
<dbReference type="PANTHER" id="PTHR30483">
    <property type="entry name" value="LEUCINE-SPECIFIC-BINDING PROTEIN"/>
    <property type="match status" value="1"/>
</dbReference>
<evidence type="ECO:0000256" key="3">
    <source>
        <dbReference type="SAM" id="SignalP"/>
    </source>
</evidence>
<sequence>MQRKPLTTAVAWALALAMPPALAQKAATPPAPSSAISEQEVRIGVLTDLSGIYSDLSGSGSVLAAKMAVEDFKASARPSFAIRLVSADHQNKPDIASTKARAWFDEDKVDMIVDLPASSASLAAVKLAREKQRLVIVSSGASTRITNEDCTPTALHWTYDTYALATGTARAVLKRGGDSWYFITADYAGGRALEKDASEVVIAGGGKVVGRSTHPFPGSDFSSYLLAAQASRAKVIALANAGNDTTNTIKQAADFGITRKQTMAATLMFITDVHSLGLDKAQGMFLTEGFYWDLDEQTRAWSRRFHAVQKRMPTMAQAGVYSAVLHYLKSVQAAGSDDSMTVVKKMRELPVADMFARNGKLREDGRMVHDMYLLQVKAPAESKYPWDYYHVRQVIPGDQAFLPLARSTCAGARKE</sequence>
<dbReference type="Gene3D" id="3.40.50.2300">
    <property type="match status" value="2"/>
</dbReference>
<dbReference type="InterPro" id="IPR028081">
    <property type="entry name" value="Leu-bd"/>
</dbReference>
<protein>
    <submittedName>
        <fullName evidence="5">ABC transporter substrate-binding protein</fullName>
    </submittedName>
</protein>
<dbReference type="Pfam" id="PF13458">
    <property type="entry name" value="Peripla_BP_6"/>
    <property type="match status" value="1"/>
</dbReference>
<dbReference type="InterPro" id="IPR051010">
    <property type="entry name" value="BCAA_transport"/>
</dbReference>
<dbReference type="Proteomes" id="UP000295294">
    <property type="component" value="Plasmid unnamed4"/>
</dbReference>
<dbReference type="OrthoDB" id="8887944at2"/>
<dbReference type="InterPro" id="IPR028082">
    <property type="entry name" value="Peripla_BP_I"/>
</dbReference>
<reference evidence="5 6" key="1">
    <citation type="submission" date="2019-03" db="EMBL/GenBank/DDBJ databases">
        <title>Efficiently degradation of phenoxyalkanoic acid herbicides by Cupriavidus oxalaticus strain X32.</title>
        <authorList>
            <person name="Sheng X."/>
        </authorList>
    </citation>
    <scope>NUCLEOTIDE SEQUENCE [LARGE SCALE GENOMIC DNA]</scope>
    <source>
        <strain evidence="5 6">X32</strain>
        <plasmid evidence="5 6">unnamed4</plasmid>
    </source>
</reference>
<evidence type="ECO:0000256" key="2">
    <source>
        <dbReference type="ARBA" id="ARBA00022729"/>
    </source>
</evidence>
<keyword evidence="5" id="KW-0614">Plasmid</keyword>
<feature type="chain" id="PRO_5020710216" evidence="3">
    <location>
        <begin position="24"/>
        <end position="415"/>
    </location>
</feature>
<feature type="signal peptide" evidence="3">
    <location>
        <begin position="1"/>
        <end position="23"/>
    </location>
</feature>
<dbReference type="AlphaFoldDB" id="A0A4P7LJ40"/>
<dbReference type="SUPFAM" id="SSF53822">
    <property type="entry name" value="Periplasmic binding protein-like I"/>
    <property type="match status" value="1"/>
</dbReference>
<geneLocation type="plasmid" evidence="5">
    <name>unnamed4</name>
</geneLocation>
<organism evidence="5 6">
    <name type="scientific">Cupriavidus oxalaticus</name>
    <dbReference type="NCBI Taxonomy" id="96344"/>
    <lineage>
        <taxon>Bacteria</taxon>
        <taxon>Pseudomonadati</taxon>
        <taxon>Pseudomonadota</taxon>
        <taxon>Betaproteobacteria</taxon>
        <taxon>Burkholderiales</taxon>
        <taxon>Burkholderiaceae</taxon>
        <taxon>Cupriavidus</taxon>
    </lineage>
</organism>
<evidence type="ECO:0000256" key="1">
    <source>
        <dbReference type="ARBA" id="ARBA00010062"/>
    </source>
</evidence>